<keyword evidence="3 6" id="KW-0812">Transmembrane</keyword>
<comment type="subcellular location">
    <subcellularLocation>
        <location evidence="1">Membrane</location>
        <topology evidence="1">Multi-pass membrane protein</topology>
    </subcellularLocation>
</comment>
<evidence type="ECO:0000256" key="1">
    <source>
        <dbReference type="ARBA" id="ARBA00004141"/>
    </source>
</evidence>
<keyword evidence="4 6" id="KW-1133">Transmembrane helix</keyword>
<keyword evidence="5 6" id="KW-0472">Membrane</keyword>
<evidence type="ECO:0000313" key="7">
    <source>
        <dbReference type="EMBL" id="MDN5217205.1"/>
    </source>
</evidence>
<dbReference type="RefSeq" id="WP_346762542.1">
    <property type="nucleotide sequence ID" value="NZ_JAUJEB010000014.1"/>
</dbReference>
<evidence type="ECO:0000256" key="2">
    <source>
        <dbReference type="ARBA" id="ARBA00009773"/>
    </source>
</evidence>
<evidence type="ECO:0000256" key="4">
    <source>
        <dbReference type="ARBA" id="ARBA00022989"/>
    </source>
</evidence>
<organism evidence="7 8">
    <name type="scientific">Agaribacillus aureus</name>
    <dbReference type="NCBI Taxonomy" id="3051825"/>
    <lineage>
        <taxon>Bacteria</taxon>
        <taxon>Pseudomonadati</taxon>
        <taxon>Bacteroidota</taxon>
        <taxon>Cytophagia</taxon>
        <taxon>Cytophagales</taxon>
        <taxon>Splendidivirgaceae</taxon>
        <taxon>Agaribacillus</taxon>
    </lineage>
</organism>
<feature type="transmembrane region" description="Helical" evidence="6">
    <location>
        <begin position="266"/>
        <end position="288"/>
    </location>
</feature>
<feature type="transmembrane region" description="Helical" evidence="6">
    <location>
        <begin position="149"/>
        <end position="168"/>
    </location>
</feature>
<evidence type="ECO:0000256" key="5">
    <source>
        <dbReference type="ARBA" id="ARBA00023136"/>
    </source>
</evidence>
<dbReference type="Pfam" id="PF01594">
    <property type="entry name" value="AI-2E_transport"/>
    <property type="match status" value="1"/>
</dbReference>
<comment type="similarity">
    <text evidence="2">Belongs to the autoinducer-2 exporter (AI-2E) (TC 2.A.86) family.</text>
</comment>
<evidence type="ECO:0000256" key="3">
    <source>
        <dbReference type="ARBA" id="ARBA00022692"/>
    </source>
</evidence>
<protein>
    <submittedName>
        <fullName evidence="7">AI-2E family transporter</fullName>
    </submittedName>
</protein>
<feature type="transmembrane region" description="Helical" evidence="6">
    <location>
        <begin position="12"/>
        <end position="28"/>
    </location>
</feature>
<feature type="transmembrane region" description="Helical" evidence="6">
    <location>
        <begin position="233"/>
        <end position="254"/>
    </location>
</feature>
<dbReference type="InterPro" id="IPR002549">
    <property type="entry name" value="AI-2E-like"/>
</dbReference>
<sequence length="354" mass="40363">MKASLSTSKLPLLNFLQYCIIFILILYFGQSLLIPLSFGLLISFVLYPICRWLENRRFSRVMAIVISLVLFFILSLLIVGLMVRQFSLFTRQWPDLYDKIIWLLNDAFRDVGDFFNIPVEERKRWLNTLFTNASQSVIRLLPRTVYNTSVSTILFFLVPFYTALILYYRNLLMAFLYQLFPGAENRQEIISILQESIIAYYNFIKGMTIVYLVVGILNSIGLAVLGIPNPIFFGFIASILTFIPYVGITIGALLPMSIAWLTYDSMWYPLGIVAIFVVVQILEANIIFPLAVSFKLKINALATITVIMLGAIIWGASGMILFMPFTAIFKLIADRIDALKPFSILLGTNEDLKK</sequence>
<gene>
    <name evidence="7" type="ORF">QQ020_34350</name>
</gene>
<feature type="transmembrane region" description="Helical" evidence="6">
    <location>
        <begin position="300"/>
        <end position="322"/>
    </location>
</feature>
<comment type="caution">
    <text evidence="7">The sequence shown here is derived from an EMBL/GenBank/DDBJ whole genome shotgun (WGS) entry which is preliminary data.</text>
</comment>
<keyword evidence="8" id="KW-1185">Reference proteome</keyword>
<feature type="transmembrane region" description="Helical" evidence="6">
    <location>
        <begin position="209"/>
        <end position="227"/>
    </location>
</feature>
<accession>A0ABT8LKF6</accession>
<dbReference type="EMBL" id="JAUJEB010000014">
    <property type="protein sequence ID" value="MDN5217205.1"/>
    <property type="molecule type" value="Genomic_DNA"/>
</dbReference>
<dbReference type="Proteomes" id="UP001172083">
    <property type="component" value="Unassembled WGS sequence"/>
</dbReference>
<reference evidence="7" key="1">
    <citation type="submission" date="2023-06" db="EMBL/GenBank/DDBJ databases">
        <title>Genomic of Agaribacillus aureum.</title>
        <authorList>
            <person name="Wang G."/>
        </authorList>
    </citation>
    <scope>NUCLEOTIDE SEQUENCE</scope>
    <source>
        <strain evidence="7">BMA12</strain>
    </source>
</reference>
<proteinExistence type="inferred from homology"/>
<evidence type="ECO:0000256" key="6">
    <source>
        <dbReference type="SAM" id="Phobius"/>
    </source>
</evidence>
<feature type="transmembrane region" description="Helical" evidence="6">
    <location>
        <begin position="62"/>
        <end position="83"/>
    </location>
</feature>
<evidence type="ECO:0000313" key="8">
    <source>
        <dbReference type="Proteomes" id="UP001172083"/>
    </source>
</evidence>
<name>A0ABT8LKF6_9BACT</name>